<sequence length="144" mass="16032">MPQSEVIGVAVTYIVIGLFGFVCNLVILIMILTVSVYHKSAYLLMANIAVADAIQSLIVGCYVGVALLMSDDDGKMKKADDFKMEYSISILTITAWFVMITTYATLGVNRCVGTCFYKTKMRRFNRIRATNIMIVTIWIFSICG</sequence>
<dbReference type="InterPro" id="IPR017452">
    <property type="entry name" value="GPCR_Rhodpsn_7TM"/>
</dbReference>
<dbReference type="PRINTS" id="PR00237">
    <property type="entry name" value="GPCRRHODOPSN"/>
</dbReference>
<feature type="transmembrane region" description="Helical" evidence="5">
    <location>
        <begin position="44"/>
        <end position="68"/>
    </location>
</feature>
<keyword evidence="2 5" id="KW-0812">Transmembrane</keyword>
<dbReference type="SUPFAM" id="SSF81321">
    <property type="entry name" value="Family A G protein-coupled receptor-like"/>
    <property type="match status" value="1"/>
</dbReference>
<proteinExistence type="predicted"/>
<dbReference type="Proteomes" id="UP000887566">
    <property type="component" value="Unplaced"/>
</dbReference>
<dbReference type="PROSITE" id="PS50262">
    <property type="entry name" value="G_PROTEIN_RECEP_F1_2"/>
    <property type="match status" value="1"/>
</dbReference>
<dbReference type="InterPro" id="IPR000276">
    <property type="entry name" value="GPCR_Rhodpsn"/>
</dbReference>
<feature type="transmembrane region" description="Helical" evidence="5">
    <location>
        <begin position="127"/>
        <end position="143"/>
    </location>
</feature>
<protein>
    <submittedName>
        <fullName evidence="8">G-protein coupled receptors family 1 profile domain-containing protein</fullName>
    </submittedName>
</protein>
<dbReference type="AlphaFoldDB" id="A0A914UQU9"/>
<dbReference type="GO" id="GO:0016020">
    <property type="term" value="C:membrane"/>
    <property type="evidence" value="ECO:0007669"/>
    <property type="project" value="UniProtKB-SubCell"/>
</dbReference>
<name>A0A914UQU9_9BILA</name>
<evidence type="ECO:0000256" key="5">
    <source>
        <dbReference type="SAM" id="Phobius"/>
    </source>
</evidence>
<accession>A0A914UQU9</accession>
<dbReference type="InterPro" id="IPR019430">
    <property type="entry name" value="7TM_GPCR_serpentine_rcpt_Srx"/>
</dbReference>
<evidence type="ECO:0000256" key="3">
    <source>
        <dbReference type="ARBA" id="ARBA00022989"/>
    </source>
</evidence>
<evidence type="ECO:0000256" key="1">
    <source>
        <dbReference type="ARBA" id="ARBA00004370"/>
    </source>
</evidence>
<feature type="transmembrane region" description="Helical" evidence="5">
    <location>
        <begin position="6"/>
        <end position="32"/>
    </location>
</feature>
<evidence type="ECO:0000313" key="7">
    <source>
        <dbReference type="Proteomes" id="UP000887566"/>
    </source>
</evidence>
<comment type="subcellular location">
    <subcellularLocation>
        <location evidence="1">Membrane</location>
    </subcellularLocation>
</comment>
<dbReference type="Pfam" id="PF10328">
    <property type="entry name" value="7TM_GPCR_Srx"/>
    <property type="match status" value="1"/>
</dbReference>
<keyword evidence="3 5" id="KW-1133">Transmembrane helix</keyword>
<keyword evidence="4 5" id="KW-0472">Membrane</keyword>
<evidence type="ECO:0000256" key="4">
    <source>
        <dbReference type="ARBA" id="ARBA00023136"/>
    </source>
</evidence>
<feature type="domain" description="G-protein coupled receptors family 1 profile" evidence="6">
    <location>
        <begin position="23"/>
        <end position="144"/>
    </location>
</feature>
<organism evidence="7 8">
    <name type="scientific">Plectus sambesii</name>
    <dbReference type="NCBI Taxonomy" id="2011161"/>
    <lineage>
        <taxon>Eukaryota</taxon>
        <taxon>Metazoa</taxon>
        <taxon>Ecdysozoa</taxon>
        <taxon>Nematoda</taxon>
        <taxon>Chromadorea</taxon>
        <taxon>Plectida</taxon>
        <taxon>Plectina</taxon>
        <taxon>Plectoidea</taxon>
        <taxon>Plectidae</taxon>
        <taxon>Plectus</taxon>
    </lineage>
</organism>
<evidence type="ECO:0000313" key="8">
    <source>
        <dbReference type="WBParaSite" id="PSAMB.scaffold11671size3202.g34319.t1"/>
    </source>
</evidence>
<evidence type="ECO:0000256" key="2">
    <source>
        <dbReference type="ARBA" id="ARBA00022692"/>
    </source>
</evidence>
<dbReference type="GO" id="GO:0004930">
    <property type="term" value="F:G protein-coupled receptor activity"/>
    <property type="evidence" value="ECO:0007669"/>
    <property type="project" value="InterPro"/>
</dbReference>
<feature type="transmembrane region" description="Helical" evidence="5">
    <location>
        <begin position="88"/>
        <end position="106"/>
    </location>
</feature>
<reference evidence="8" key="1">
    <citation type="submission" date="2022-11" db="UniProtKB">
        <authorList>
            <consortium name="WormBaseParasite"/>
        </authorList>
    </citation>
    <scope>IDENTIFICATION</scope>
</reference>
<dbReference type="Gene3D" id="1.20.1070.10">
    <property type="entry name" value="Rhodopsin 7-helix transmembrane proteins"/>
    <property type="match status" value="1"/>
</dbReference>
<dbReference type="CDD" id="cd00637">
    <property type="entry name" value="7tm_classA_rhodopsin-like"/>
    <property type="match status" value="1"/>
</dbReference>
<evidence type="ECO:0000259" key="6">
    <source>
        <dbReference type="PROSITE" id="PS50262"/>
    </source>
</evidence>
<keyword evidence="7" id="KW-1185">Reference proteome</keyword>
<dbReference type="WBParaSite" id="PSAMB.scaffold11671size3202.g34319.t1">
    <property type="protein sequence ID" value="PSAMB.scaffold11671size3202.g34319.t1"/>
    <property type="gene ID" value="PSAMB.scaffold11671size3202.g34319"/>
</dbReference>